<keyword evidence="1 2" id="KW-0597">Phosphoprotein</keyword>
<name>A0A1G2DAN0_9BACT</name>
<accession>A0A1G2DAN0</accession>
<dbReference type="AlphaFoldDB" id="A0A1G2DAN0"/>
<dbReference type="CDD" id="cd00156">
    <property type="entry name" value="REC"/>
    <property type="match status" value="1"/>
</dbReference>
<evidence type="ECO:0000259" key="3">
    <source>
        <dbReference type="PROSITE" id="PS50110"/>
    </source>
</evidence>
<proteinExistence type="predicted"/>
<evidence type="ECO:0000256" key="2">
    <source>
        <dbReference type="PROSITE-ProRule" id="PRU00169"/>
    </source>
</evidence>
<organism evidence="4 5">
    <name type="scientific">Candidatus Lloydbacteria bacterium RIFCSPHIGHO2_02_FULL_51_22</name>
    <dbReference type="NCBI Taxonomy" id="1798663"/>
    <lineage>
        <taxon>Bacteria</taxon>
        <taxon>Candidatus Lloydiibacteriota</taxon>
    </lineage>
</organism>
<dbReference type="Gene3D" id="3.40.50.2300">
    <property type="match status" value="1"/>
</dbReference>
<feature type="domain" description="Response regulatory" evidence="3">
    <location>
        <begin position="19"/>
        <end position="137"/>
    </location>
</feature>
<feature type="modified residue" description="4-aspartylphosphate" evidence="2">
    <location>
        <position position="70"/>
    </location>
</feature>
<dbReference type="InterPro" id="IPR001789">
    <property type="entry name" value="Sig_transdc_resp-reg_receiver"/>
</dbReference>
<dbReference type="SUPFAM" id="SSF52172">
    <property type="entry name" value="CheY-like"/>
    <property type="match status" value="1"/>
</dbReference>
<gene>
    <name evidence="4" type="ORF">A3D67_01920</name>
</gene>
<dbReference type="EMBL" id="MHLN01000036">
    <property type="protein sequence ID" value="OGZ10593.1"/>
    <property type="molecule type" value="Genomic_DNA"/>
</dbReference>
<dbReference type="Pfam" id="PF00072">
    <property type="entry name" value="Response_reg"/>
    <property type="match status" value="1"/>
</dbReference>
<dbReference type="PROSITE" id="PS50110">
    <property type="entry name" value="RESPONSE_REGULATORY"/>
    <property type="match status" value="1"/>
</dbReference>
<dbReference type="InterPro" id="IPR011006">
    <property type="entry name" value="CheY-like_superfamily"/>
</dbReference>
<evidence type="ECO:0000313" key="5">
    <source>
        <dbReference type="Proteomes" id="UP000178099"/>
    </source>
</evidence>
<dbReference type="SMART" id="SM00448">
    <property type="entry name" value="REC"/>
    <property type="match status" value="1"/>
</dbReference>
<dbReference type="Proteomes" id="UP000178099">
    <property type="component" value="Unassembled WGS sequence"/>
</dbReference>
<reference evidence="4 5" key="1">
    <citation type="journal article" date="2016" name="Nat. Commun.">
        <title>Thousands of microbial genomes shed light on interconnected biogeochemical processes in an aquifer system.</title>
        <authorList>
            <person name="Anantharaman K."/>
            <person name="Brown C.T."/>
            <person name="Hug L.A."/>
            <person name="Sharon I."/>
            <person name="Castelle C.J."/>
            <person name="Probst A.J."/>
            <person name="Thomas B.C."/>
            <person name="Singh A."/>
            <person name="Wilkins M.J."/>
            <person name="Karaoz U."/>
            <person name="Brodie E.L."/>
            <person name="Williams K.H."/>
            <person name="Hubbard S.S."/>
            <person name="Banfield J.F."/>
        </authorList>
    </citation>
    <scope>NUCLEOTIDE SEQUENCE [LARGE SCALE GENOMIC DNA]</scope>
</reference>
<evidence type="ECO:0000313" key="4">
    <source>
        <dbReference type="EMBL" id="OGZ10593.1"/>
    </source>
</evidence>
<dbReference type="PANTHER" id="PTHR44591:SF3">
    <property type="entry name" value="RESPONSE REGULATORY DOMAIN-CONTAINING PROTEIN"/>
    <property type="match status" value="1"/>
</dbReference>
<dbReference type="GO" id="GO:0000160">
    <property type="term" value="P:phosphorelay signal transduction system"/>
    <property type="evidence" value="ECO:0007669"/>
    <property type="project" value="InterPro"/>
</dbReference>
<evidence type="ECO:0000256" key="1">
    <source>
        <dbReference type="ARBA" id="ARBA00022553"/>
    </source>
</evidence>
<dbReference type="InterPro" id="IPR050595">
    <property type="entry name" value="Bact_response_regulator"/>
</dbReference>
<protein>
    <recommendedName>
        <fullName evidence="3">Response regulatory domain-containing protein</fullName>
    </recommendedName>
</protein>
<dbReference type="PANTHER" id="PTHR44591">
    <property type="entry name" value="STRESS RESPONSE REGULATOR PROTEIN 1"/>
    <property type="match status" value="1"/>
</dbReference>
<sequence>MDTNEHSNTQADVTADKPKVLIADDDKFLLDMYAMKFCEKGFQVVPASGGEEALEALRVGGDTFRALLLDLVMPGMDGFTLLKTLREEKLSPSCKVIVLSNLGEPTDVEKAKKYAIDGYIIKASATPSEVVEKVQKIIGK</sequence>
<comment type="caution">
    <text evidence="4">The sequence shown here is derived from an EMBL/GenBank/DDBJ whole genome shotgun (WGS) entry which is preliminary data.</text>
</comment>